<gene>
    <name evidence="6" type="ORF">GCM10007359_11300</name>
</gene>
<dbReference type="GO" id="GO:0045892">
    <property type="term" value="P:negative regulation of DNA-templated transcription"/>
    <property type="evidence" value="ECO:0007669"/>
    <property type="project" value="TreeGrafter"/>
</dbReference>
<evidence type="ECO:0000313" key="6">
    <source>
        <dbReference type="EMBL" id="GGH61777.1"/>
    </source>
</evidence>
<dbReference type="EMBL" id="BMDC01000001">
    <property type="protein sequence ID" value="GGH61777.1"/>
    <property type="molecule type" value="Genomic_DNA"/>
</dbReference>
<dbReference type="GO" id="GO:0003677">
    <property type="term" value="F:DNA binding"/>
    <property type="evidence" value="ECO:0007669"/>
    <property type="project" value="UniProtKB-KW"/>
</dbReference>
<name>A0A917IQW0_9MICC</name>
<dbReference type="GO" id="GO:0003700">
    <property type="term" value="F:DNA-binding transcription factor activity"/>
    <property type="evidence" value="ECO:0007669"/>
    <property type="project" value="TreeGrafter"/>
</dbReference>
<dbReference type="Gene3D" id="1.10.10.10">
    <property type="entry name" value="Winged helix-like DNA-binding domain superfamily/Winged helix DNA-binding domain"/>
    <property type="match status" value="1"/>
</dbReference>
<reference evidence="6 7" key="1">
    <citation type="journal article" date="2014" name="Int. J. Syst. Evol. Microbiol.">
        <title>Complete genome sequence of Corynebacterium casei LMG S-19264T (=DSM 44701T), isolated from a smear-ripened cheese.</title>
        <authorList>
            <consortium name="US DOE Joint Genome Institute (JGI-PGF)"/>
            <person name="Walter F."/>
            <person name="Albersmeier A."/>
            <person name="Kalinowski J."/>
            <person name="Ruckert C."/>
        </authorList>
    </citation>
    <scope>NUCLEOTIDE SEQUENCE [LARGE SCALE GENOMIC DNA]</scope>
    <source>
        <strain evidence="6 7">CCM 8669</strain>
    </source>
</reference>
<sequence>MSSEIPDKRSAIDKAMDVLNAFGDQAYTGIGVTEIARRTGLPKSTAFRVLASLQSNGAVERVGDHYRLGKMIQDLANTDESDFQQTLRDVLTPFLADLYSRTKQTVHLAVLDGKDVVYLNKLYGHMHVRSPSRIGGRVPAYCTAVGKVLLAHDSQAIEEVLTQPLRAWTPNTIVDPESFRAELAQVRAENLAYDRAEILRTLNCVAAPILDRNRRPVAALSVSGPVGRFIPQNHATMLRQVCFEATRALAATMNAQERSASRSTQ</sequence>
<keyword evidence="7" id="KW-1185">Reference proteome</keyword>
<dbReference type="PANTHER" id="PTHR30136">
    <property type="entry name" value="HELIX-TURN-HELIX TRANSCRIPTIONAL REGULATOR, ICLR FAMILY"/>
    <property type="match status" value="1"/>
</dbReference>
<evidence type="ECO:0000256" key="3">
    <source>
        <dbReference type="ARBA" id="ARBA00023163"/>
    </source>
</evidence>
<keyword evidence="2" id="KW-0238">DNA-binding</keyword>
<dbReference type="InterPro" id="IPR036388">
    <property type="entry name" value="WH-like_DNA-bd_sf"/>
</dbReference>
<keyword evidence="1" id="KW-0805">Transcription regulation</keyword>
<evidence type="ECO:0000256" key="1">
    <source>
        <dbReference type="ARBA" id="ARBA00023015"/>
    </source>
</evidence>
<dbReference type="PANTHER" id="PTHR30136:SF35">
    <property type="entry name" value="HTH-TYPE TRANSCRIPTIONAL REGULATOR RV1719"/>
    <property type="match status" value="1"/>
</dbReference>
<dbReference type="InterPro" id="IPR014757">
    <property type="entry name" value="Tscrpt_reg_IclR_C"/>
</dbReference>
<dbReference type="RefSeq" id="WP_188359299.1">
    <property type="nucleotide sequence ID" value="NZ_BMDC01000001.1"/>
</dbReference>
<dbReference type="Pfam" id="PF01614">
    <property type="entry name" value="IclR_C"/>
    <property type="match status" value="1"/>
</dbReference>
<dbReference type="Gene3D" id="3.30.450.40">
    <property type="match status" value="1"/>
</dbReference>
<dbReference type="SMART" id="SM00346">
    <property type="entry name" value="HTH_ICLR"/>
    <property type="match status" value="1"/>
</dbReference>
<dbReference type="InterPro" id="IPR036390">
    <property type="entry name" value="WH_DNA-bd_sf"/>
</dbReference>
<protein>
    <submittedName>
        <fullName evidence="6">IclR family transcriptional regulator</fullName>
    </submittedName>
</protein>
<proteinExistence type="predicted"/>
<keyword evidence="3" id="KW-0804">Transcription</keyword>
<dbReference type="Proteomes" id="UP000600171">
    <property type="component" value="Unassembled WGS sequence"/>
</dbReference>
<accession>A0A917IQW0</accession>
<dbReference type="PROSITE" id="PS51077">
    <property type="entry name" value="HTH_ICLR"/>
    <property type="match status" value="1"/>
</dbReference>
<evidence type="ECO:0000259" key="4">
    <source>
        <dbReference type="PROSITE" id="PS51077"/>
    </source>
</evidence>
<dbReference type="PROSITE" id="PS51078">
    <property type="entry name" value="ICLR_ED"/>
    <property type="match status" value="1"/>
</dbReference>
<feature type="domain" description="IclR-ED" evidence="5">
    <location>
        <begin position="64"/>
        <end position="255"/>
    </location>
</feature>
<organism evidence="6 7">
    <name type="scientific">Rothia aerolata</name>
    <dbReference type="NCBI Taxonomy" id="1812262"/>
    <lineage>
        <taxon>Bacteria</taxon>
        <taxon>Bacillati</taxon>
        <taxon>Actinomycetota</taxon>
        <taxon>Actinomycetes</taxon>
        <taxon>Micrococcales</taxon>
        <taxon>Micrococcaceae</taxon>
        <taxon>Rothia</taxon>
    </lineage>
</organism>
<evidence type="ECO:0000256" key="2">
    <source>
        <dbReference type="ARBA" id="ARBA00023125"/>
    </source>
</evidence>
<dbReference type="InterPro" id="IPR050707">
    <property type="entry name" value="HTH_MetabolicPath_Reg"/>
</dbReference>
<dbReference type="Pfam" id="PF09339">
    <property type="entry name" value="HTH_IclR"/>
    <property type="match status" value="1"/>
</dbReference>
<dbReference type="InterPro" id="IPR029016">
    <property type="entry name" value="GAF-like_dom_sf"/>
</dbReference>
<evidence type="ECO:0000313" key="7">
    <source>
        <dbReference type="Proteomes" id="UP000600171"/>
    </source>
</evidence>
<dbReference type="InterPro" id="IPR005471">
    <property type="entry name" value="Tscrpt_reg_IclR_N"/>
</dbReference>
<dbReference type="SUPFAM" id="SSF55781">
    <property type="entry name" value="GAF domain-like"/>
    <property type="match status" value="1"/>
</dbReference>
<feature type="domain" description="HTH iclR-type" evidence="4">
    <location>
        <begin position="9"/>
        <end position="70"/>
    </location>
</feature>
<comment type="caution">
    <text evidence="6">The sequence shown here is derived from an EMBL/GenBank/DDBJ whole genome shotgun (WGS) entry which is preliminary data.</text>
</comment>
<evidence type="ECO:0000259" key="5">
    <source>
        <dbReference type="PROSITE" id="PS51078"/>
    </source>
</evidence>
<dbReference type="SUPFAM" id="SSF46785">
    <property type="entry name" value="Winged helix' DNA-binding domain"/>
    <property type="match status" value="1"/>
</dbReference>
<dbReference type="AlphaFoldDB" id="A0A917IQW0"/>